<evidence type="ECO:0000256" key="1">
    <source>
        <dbReference type="ARBA" id="ARBA00005234"/>
    </source>
</evidence>
<evidence type="ECO:0000259" key="5">
    <source>
        <dbReference type="Pfam" id="PF02902"/>
    </source>
</evidence>
<dbReference type="PANTHER" id="PTHR48449">
    <property type="entry name" value="DUF1985 DOMAIN-CONTAINING PROTEIN"/>
    <property type="match status" value="1"/>
</dbReference>
<reference evidence="7 8" key="1">
    <citation type="submission" date="2021-05" db="EMBL/GenBank/DDBJ databases">
        <title>Genome Assembly of Synthetic Allotetraploid Brassica napus Reveals Homoeologous Exchanges between Subgenomes.</title>
        <authorList>
            <person name="Davis J.T."/>
        </authorList>
    </citation>
    <scope>NUCLEOTIDE SEQUENCE [LARGE SCALE GENOMIC DNA]</scope>
    <source>
        <strain evidence="8">cv. Da-Ae</strain>
        <tissue evidence="7">Seedling</tissue>
    </source>
</reference>
<dbReference type="Pfam" id="PF02902">
    <property type="entry name" value="Peptidase_C48"/>
    <property type="match status" value="1"/>
</dbReference>
<evidence type="ECO:0000313" key="7">
    <source>
        <dbReference type="EMBL" id="KAH0923177.1"/>
    </source>
</evidence>
<keyword evidence="3" id="KW-0378">Hydrolase</keyword>
<dbReference type="EMBL" id="JAGKQM010000006">
    <property type="protein sequence ID" value="KAH0923177.1"/>
    <property type="molecule type" value="Genomic_DNA"/>
</dbReference>
<feature type="compositionally biased region" description="Acidic residues" evidence="4">
    <location>
        <begin position="529"/>
        <end position="540"/>
    </location>
</feature>
<dbReference type="InterPro" id="IPR003653">
    <property type="entry name" value="Peptidase_C48_C"/>
</dbReference>
<feature type="domain" description="DUF1985" evidence="6">
    <location>
        <begin position="80"/>
        <end position="152"/>
    </location>
</feature>
<feature type="region of interest" description="Disordered" evidence="4">
    <location>
        <begin position="526"/>
        <end position="549"/>
    </location>
</feature>
<protein>
    <recommendedName>
        <fullName evidence="9">Ubiquitin-like protease family profile domain-containing protein</fullName>
    </recommendedName>
</protein>
<keyword evidence="8" id="KW-1185">Reference proteome</keyword>
<feature type="compositionally biased region" description="Polar residues" evidence="4">
    <location>
        <begin position="498"/>
        <end position="508"/>
    </location>
</feature>
<feature type="region of interest" description="Disordered" evidence="4">
    <location>
        <begin position="480"/>
        <end position="514"/>
    </location>
</feature>
<feature type="region of interest" description="Disordered" evidence="4">
    <location>
        <begin position="194"/>
        <end position="224"/>
    </location>
</feature>
<feature type="domain" description="Ubiquitin-like protease family profile" evidence="5">
    <location>
        <begin position="646"/>
        <end position="844"/>
    </location>
</feature>
<evidence type="ECO:0008006" key="9">
    <source>
        <dbReference type="Google" id="ProtNLM"/>
    </source>
</evidence>
<dbReference type="SUPFAM" id="SSF54001">
    <property type="entry name" value="Cysteine proteinases"/>
    <property type="match status" value="1"/>
</dbReference>
<evidence type="ECO:0000259" key="6">
    <source>
        <dbReference type="Pfam" id="PF09331"/>
    </source>
</evidence>
<proteinExistence type="inferred from homology"/>
<dbReference type="Proteomes" id="UP000824890">
    <property type="component" value="Unassembled WGS sequence"/>
</dbReference>
<accession>A0ABQ8D1E2</accession>
<dbReference type="PANTHER" id="PTHR48449:SF2">
    <property type="entry name" value="UBIQUITIN-LIKE PROTEASE FAMILY PROFILE DOMAIN-CONTAINING PROTEIN"/>
    <property type="match status" value="1"/>
</dbReference>
<evidence type="ECO:0000256" key="3">
    <source>
        <dbReference type="ARBA" id="ARBA00022801"/>
    </source>
</evidence>
<comment type="similarity">
    <text evidence="1">Belongs to the peptidase C48 family.</text>
</comment>
<dbReference type="InterPro" id="IPR038765">
    <property type="entry name" value="Papain-like_cys_pep_sf"/>
</dbReference>
<organism evidence="7 8">
    <name type="scientific">Brassica napus</name>
    <name type="common">Rape</name>
    <dbReference type="NCBI Taxonomy" id="3708"/>
    <lineage>
        <taxon>Eukaryota</taxon>
        <taxon>Viridiplantae</taxon>
        <taxon>Streptophyta</taxon>
        <taxon>Embryophyta</taxon>
        <taxon>Tracheophyta</taxon>
        <taxon>Spermatophyta</taxon>
        <taxon>Magnoliopsida</taxon>
        <taxon>eudicotyledons</taxon>
        <taxon>Gunneridae</taxon>
        <taxon>Pentapetalae</taxon>
        <taxon>rosids</taxon>
        <taxon>malvids</taxon>
        <taxon>Brassicales</taxon>
        <taxon>Brassicaceae</taxon>
        <taxon>Brassiceae</taxon>
        <taxon>Brassica</taxon>
    </lineage>
</organism>
<evidence type="ECO:0000313" key="8">
    <source>
        <dbReference type="Proteomes" id="UP000824890"/>
    </source>
</evidence>
<comment type="caution">
    <text evidence="7">The sequence shown here is derived from an EMBL/GenBank/DDBJ whole genome shotgun (WGS) entry which is preliminary data.</text>
</comment>
<evidence type="ECO:0000256" key="4">
    <source>
        <dbReference type="SAM" id="MobiDB-lite"/>
    </source>
</evidence>
<feature type="region of interest" description="Disordered" evidence="4">
    <location>
        <begin position="417"/>
        <end position="440"/>
    </location>
</feature>
<keyword evidence="2" id="KW-0645">Protease</keyword>
<sequence length="849" mass="93882">MRIFVCSIHLPQKISLQNSKAMNPSVQFPEDQVEETRMNLPGMMFADGEEPVGVRVLTYQSSRAINSILSALDEEEIQFIRQSSFVKMLRKKTVTDKDIRIKLACLAIVSSVLLSTNLKMKMLKEHAELLEDIDEFFSFPWGRLAFDMLMTSIKKKDEISLSQNSVALKSFALALQLIIVEAVPSLTEVVQESCSSSESDSDEDDVDRSTRKTKKKTLSPAHAREVDKKEESTYVGYELITILALMLFRRLLVCYVMVRSIIPQDPARPVDESVLVWSDEVNDAKVSFMLCCINDNHIFTKDMFRGGVTKADVERMREKAKTAGKKKGIPRKDKAPPVCMEGDIRITSIVNAILRPEVNRIDGNIADVVSSVKEVSAQSVGCENKVIAIVEGMLQSFKTEMMKFMPTLHTQSAFAHPNSTAAGEEPGVEGVPSKTTPIPLDDNDEIIENVMENISHYSTPPAAENECPVHVQPESIHKHLSNMHSNGKGGKSVEDQSSRSGHSQTEQQVDPIVPSFSLGLTQELREHPDEDDDEMGENEDQGGGKGNGEVVVDGGEALLCRKSKRIRTVPPQLLTDYQCGTALLNRAREGQIFGNGAYDVGVIHEKYSRLKILLKKDCVINVAGLSVTGKDITDIGERNRFLPGRVMDILLRVVSASVNNKICATSHSSPVFLDSGLQVLLARNFQKFRRAKSGTPYIFTKAIVDMVVKSLNSNTAASRFYMPLSLSRKHWVGISVDFNAGKIYVLDCNPEVTNANVLTKEVAPLCEMFPCLLKHCGCLPDYLETALAVETVKGVVHNTNPAEAALTACLLMCTHALYGPESCSTITPSIIPDESQRVAVLIYEFHKKL</sequence>
<evidence type="ECO:0000256" key="2">
    <source>
        <dbReference type="ARBA" id="ARBA00022670"/>
    </source>
</evidence>
<dbReference type="Pfam" id="PF09331">
    <property type="entry name" value="DUF1985"/>
    <property type="match status" value="1"/>
</dbReference>
<dbReference type="InterPro" id="IPR015410">
    <property type="entry name" value="DUF1985"/>
</dbReference>
<name>A0ABQ8D1E2_BRANA</name>
<gene>
    <name evidence="7" type="ORF">HID58_023195</name>
</gene>